<keyword evidence="3" id="KW-1185">Reference proteome</keyword>
<dbReference type="Proteomes" id="UP000000466">
    <property type="component" value="Chromosome"/>
</dbReference>
<proteinExistence type="predicted"/>
<feature type="domain" description="FHA" evidence="1">
    <location>
        <begin position="23"/>
        <end position="79"/>
    </location>
</feature>
<dbReference type="STRING" id="1117647.M5M_19385"/>
<name>K4KP91_SIMAS</name>
<dbReference type="InterPro" id="IPR000253">
    <property type="entry name" value="FHA_dom"/>
</dbReference>
<dbReference type="HOGENOM" id="CLU_2093934_0_0_6"/>
<dbReference type="Pfam" id="PF00498">
    <property type="entry name" value="FHA"/>
    <property type="match status" value="1"/>
</dbReference>
<dbReference type="PROSITE" id="PS50006">
    <property type="entry name" value="FHA_DOMAIN"/>
    <property type="match status" value="1"/>
</dbReference>
<evidence type="ECO:0000313" key="2">
    <source>
        <dbReference type="EMBL" id="AFV01000.1"/>
    </source>
</evidence>
<dbReference type="InterPro" id="IPR008984">
    <property type="entry name" value="SMAD_FHA_dom_sf"/>
</dbReference>
<dbReference type="InterPro" id="IPR050923">
    <property type="entry name" value="Cell_Proc_Reg/RNA_Proc"/>
</dbReference>
<accession>K4KP91</accession>
<dbReference type="OrthoDB" id="151099at2"/>
<gene>
    <name evidence="2" type="ordered locus">M5M_19385</name>
</gene>
<reference evidence="2 3" key="1">
    <citation type="journal article" date="2013" name="Genome Announc.">
        <title>Complete genome sequence of Simiduia agarivorans SA1(T), a marine bacterium able to degrade a variety of polysaccharides.</title>
        <authorList>
            <person name="Lin S.Y."/>
            <person name="Shieh W.Y."/>
            <person name="Chen J.S."/>
            <person name="Tang S.L."/>
        </authorList>
    </citation>
    <scope>NUCLEOTIDE SEQUENCE [LARGE SCALE GENOMIC DNA]</scope>
    <source>
        <strain evidence="3">DSM 21679 / JCM 13881 / BCRC 17597 / SA1</strain>
    </source>
</reference>
<sequence>MAVLAQLIDDVVVNKFTLDDEPLTIGRHPDNRVQIDDGAVSGRHAVISRKPNPDFPQYAEVVLEDLGSTNGTRVNGEKITGKVTLSNGDVVRIGWNDFKLMDPKERNLGSTVHMLQD</sequence>
<dbReference type="CDD" id="cd00060">
    <property type="entry name" value="FHA"/>
    <property type="match status" value="1"/>
</dbReference>
<evidence type="ECO:0000313" key="3">
    <source>
        <dbReference type="Proteomes" id="UP000000466"/>
    </source>
</evidence>
<dbReference type="AlphaFoldDB" id="K4KP91"/>
<dbReference type="SMART" id="SM00240">
    <property type="entry name" value="FHA"/>
    <property type="match status" value="1"/>
</dbReference>
<evidence type="ECO:0000259" key="1">
    <source>
        <dbReference type="PROSITE" id="PS50006"/>
    </source>
</evidence>
<dbReference type="EMBL" id="CP003746">
    <property type="protein sequence ID" value="AFV01000.1"/>
    <property type="molecule type" value="Genomic_DNA"/>
</dbReference>
<dbReference type="RefSeq" id="WP_015049150.1">
    <property type="nucleotide sequence ID" value="NC_018868.3"/>
</dbReference>
<dbReference type="eggNOG" id="COG1716">
    <property type="taxonomic scope" value="Bacteria"/>
</dbReference>
<organism evidence="2 3">
    <name type="scientific">Simiduia agarivorans (strain DSM 21679 / JCM 13881 / BCRC 17597 / SA1)</name>
    <dbReference type="NCBI Taxonomy" id="1117647"/>
    <lineage>
        <taxon>Bacteria</taxon>
        <taxon>Pseudomonadati</taxon>
        <taxon>Pseudomonadota</taxon>
        <taxon>Gammaproteobacteria</taxon>
        <taxon>Cellvibrionales</taxon>
        <taxon>Cellvibrionaceae</taxon>
        <taxon>Simiduia</taxon>
    </lineage>
</organism>
<dbReference type="KEGG" id="saga:M5M_19385"/>
<protein>
    <submittedName>
        <fullName evidence="2">FHA domain-containing protein</fullName>
    </submittedName>
</protein>
<dbReference type="PANTHER" id="PTHR23308">
    <property type="entry name" value="NUCLEAR INHIBITOR OF PROTEIN PHOSPHATASE-1"/>
    <property type="match status" value="1"/>
</dbReference>
<dbReference type="SUPFAM" id="SSF49879">
    <property type="entry name" value="SMAD/FHA domain"/>
    <property type="match status" value="1"/>
</dbReference>
<dbReference type="Gene3D" id="2.60.200.20">
    <property type="match status" value="1"/>
</dbReference>